<gene>
    <name evidence="1" type="ORF">MNBD_CHLOROFLEXI01-1650</name>
</gene>
<evidence type="ECO:0000313" key="1">
    <source>
        <dbReference type="EMBL" id="VAW43159.1"/>
    </source>
</evidence>
<dbReference type="EMBL" id="UOEU01001040">
    <property type="protein sequence ID" value="VAW43159.1"/>
    <property type="molecule type" value="Genomic_DNA"/>
</dbReference>
<name>A0A3B0W1K4_9ZZZZ</name>
<organism evidence="1">
    <name type="scientific">hydrothermal vent metagenome</name>
    <dbReference type="NCBI Taxonomy" id="652676"/>
    <lineage>
        <taxon>unclassified sequences</taxon>
        <taxon>metagenomes</taxon>
        <taxon>ecological metagenomes</taxon>
    </lineage>
</organism>
<protein>
    <submittedName>
        <fullName evidence="1">Uncharacterized protein</fullName>
    </submittedName>
</protein>
<accession>A0A3B0W1K4</accession>
<proteinExistence type="predicted"/>
<sequence length="87" mass="10219">MIGRYCPNCDLLILHKDKVESMMVYSMEQVDPSLIGNDYLIVGTVERKGWRESRKQTSNYDVIFDNMHDFKEVVVFESAHWGWVSDD</sequence>
<reference evidence="1" key="1">
    <citation type="submission" date="2018-06" db="EMBL/GenBank/DDBJ databases">
        <authorList>
            <person name="Zhirakovskaya E."/>
        </authorList>
    </citation>
    <scope>NUCLEOTIDE SEQUENCE</scope>
</reference>
<dbReference type="AlphaFoldDB" id="A0A3B0W1K4"/>